<keyword evidence="2" id="KW-1133">Transmembrane helix</keyword>
<accession>A0A4Z2E5L3</accession>
<protein>
    <submittedName>
        <fullName evidence="3">Uncharacterized protein</fullName>
    </submittedName>
</protein>
<evidence type="ECO:0000256" key="1">
    <source>
        <dbReference type="SAM" id="MobiDB-lite"/>
    </source>
</evidence>
<dbReference type="AlphaFoldDB" id="A0A4Z2E5L3"/>
<feature type="region of interest" description="Disordered" evidence="1">
    <location>
        <begin position="1"/>
        <end position="64"/>
    </location>
</feature>
<gene>
    <name evidence="3" type="ORF">EYF80_065933</name>
</gene>
<evidence type="ECO:0000256" key="2">
    <source>
        <dbReference type="SAM" id="Phobius"/>
    </source>
</evidence>
<keyword evidence="2" id="KW-0472">Membrane</keyword>
<keyword evidence="4" id="KW-1185">Reference proteome</keyword>
<dbReference type="Proteomes" id="UP000314294">
    <property type="component" value="Unassembled WGS sequence"/>
</dbReference>
<name>A0A4Z2E5L3_9TELE</name>
<proteinExistence type="predicted"/>
<feature type="compositionally biased region" description="Polar residues" evidence="1">
    <location>
        <begin position="43"/>
        <end position="57"/>
    </location>
</feature>
<evidence type="ECO:0000313" key="4">
    <source>
        <dbReference type="Proteomes" id="UP000314294"/>
    </source>
</evidence>
<reference evidence="3 4" key="1">
    <citation type="submission" date="2019-03" db="EMBL/GenBank/DDBJ databases">
        <title>First draft genome of Liparis tanakae, snailfish: a comprehensive survey of snailfish specific genes.</title>
        <authorList>
            <person name="Kim W."/>
            <person name="Song I."/>
            <person name="Jeong J.-H."/>
            <person name="Kim D."/>
            <person name="Kim S."/>
            <person name="Ryu S."/>
            <person name="Song J.Y."/>
            <person name="Lee S.K."/>
        </authorList>
    </citation>
    <scope>NUCLEOTIDE SEQUENCE [LARGE SCALE GENOMIC DNA]</scope>
    <source>
        <tissue evidence="3">Muscle</tissue>
    </source>
</reference>
<evidence type="ECO:0000313" key="3">
    <source>
        <dbReference type="EMBL" id="TNN23943.1"/>
    </source>
</evidence>
<feature type="transmembrane region" description="Helical" evidence="2">
    <location>
        <begin position="66"/>
        <end position="85"/>
    </location>
</feature>
<organism evidence="3 4">
    <name type="scientific">Liparis tanakae</name>
    <name type="common">Tanaka's snailfish</name>
    <dbReference type="NCBI Taxonomy" id="230148"/>
    <lineage>
        <taxon>Eukaryota</taxon>
        <taxon>Metazoa</taxon>
        <taxon>Chordata</taxon>
        <taxon>Craniata</taxon>
        <taxon>Vertebrata</taxon>
        <taxon>Euteleostomi</taxon>
        <taxon>Actinopterygii</taxon>
        <taxon>Neopterygii</taxon>
        <taxon>Teleostei</taxon>
        <taxon>Neoteleostei</taxon>
        <taxon>Acanthomorphata</taxon>
        <taxon>Eupercaria</taxon>
        <taxon>Perciformes</taxon>
        <taxon>Cottioidei</taxon>
        <taxon>Cottales</taxon>
        <taxon>Liparidae</taxon>
        <taxon>Liparis</taxon>
    </lineage>
</organism>
<dbReference type="EMBL" id="SRLO01016877">
    <property type="protein sequence ID" value="TNN23943.1"/>
    <property type="molecule type" value="Genomic_DNA"/>
</dbReference>
<sequence>MRYVGLSGVSERTASDDYSSHTARPGKRSNDTAKRAKRRSHHSQSPSHYVLQTNQRESPPRDPASIYHVSLSFGSFFSLNIYVTITMR</sequence>
<keyword evidence="2" id="KW-0812">Transmembrane</keyword>
<comment type="caution">
    <text evidence="3">The sequence shown here is derived from an EMBL/GenBank/DDBJ whole genome shotgun (WGS) entry which is preliminary data.</text>
</comment>